<feature type="domain" description="HTH lysR-type" evidence="5">
    <location>
        <begin position="4"/>
        <end position="61"/>
    </location>
</feature>
<protein>
    <submittedName>
        <fullName evidence="6">DNA-binding transcriptional LysR family regulator</fullName>
    </submittedName>
</protein>
<proteinExistence type="inferred from homology"/>
<dbReference type="Gene3D" id="3.40.190.290">
    <property type="match status" value="1"/>
</dbReference>
<keyword evidence="4" id="KW-0804">Transcription</keyword>
<dbReference type="PANTHER" id="PTHR30537:SF1">
    <property type="entry name" value="HTH-TYPE TRANSCRIPTIONAL REGULATOR PGRR"/>
    <property type="match status" value="1"/>
</dbReference>
<dbReference type="Gene3D" id="1.10.10.10">
    <property type="entry name" value="Winged helix-like DNA-binding domain superfamily/Winged helix DNA-binding domain"/>
    <property type="match status" value="1"/>
</dbReference>
<evidence type="ECO:0000313" key="7">
    <source>
        <dbReference type="Proteomes" id="UP000236959"/>
    </source>
</evidence>
<evidence type="ECO:0000256" key="2">
    <source>
        <dbReference type="ARBA" id="ARBA00023015"/>
    </source>
</evidence>
<keyword evidence="3 6" id="KW-0238">DNA-binding</keyword>
<evidence type="ECO:0000256" key="3">
    <source>
        <dbReference type="ARBA" id="ARBA00023125"/>
    </source>
</evidence>
<dbReference type="InterPro" id="IPR036388">
    <property type="entry name" value="WH-like_DNA-bd_sf"/>
</dbReference>
<dbReference type="Proteomes" id="UP000236959">
    <property type="component" value="Unassembled WGS sequence"/>
</dbReference>
<dbReference type="RefSeq" id="WP_103222747.1">
    <property type="nucleotide sequence ID" value="NZ_PPCN01000004.1"/>
</dbReference>
<dbReference type="EMBL" id="PPCN01000004">
    <property type="protein sequence ID" value="POF31783.1"/>
    <property type="molecule type" value="Genomic_DNA"/>
</dbReference>
<accession>A0A2S3UW53</accession>
<dbReference type="InterPro" id="IPR036390">
    <property type="entry name" value="WH_DNA-bd_sf"/>
</dbReference>
<comment type="caution">
    <text evidence="6">The sequence shown here is derived from an EMBL/GenBank/DDBJ whole genome shotgun (WGS) entry which is preliminary data.</text>
</comment>
<dbReference type="AlphaFoldDB" id="A0A2S3UW53"/>
<reference evidence="6 7" key="1">
    <citation type="submission" date="2018-01" db="EMBL/GenBank/DDBJ databases">
        <title>Genomic Encyclopedia of Archaeal and Bacterial Type Strains, Phase II (KMG-II): from individual species to whole genera.</title>
        <authorList>
            <person name="Goeker M."/>
        </authorList>
    </citation>
    <scope>NUCLEOTIDE SEQUENCE [LARGE SCALE GENOMIC DNA]</scope>
    <source>
        <strain evidence="6 7">DSM 17023</strain>
    </source>
</reference>
<evidence type="ECO:0000259" key="5">
    <source>
        <dbReference type="PROSITE" id="PS50931"/>
    </source>
</evidence>
<dbReference type="PROSITE" id="PS50931">
    <property type="entry name" value="HTH_LYSR"/>
    <property type="match status" value="1"/>
</dbReference>
<name>A0A2S3UW53_9HYPH</name>
<evidence type="ECO:0000256" key="4">
    <source>
        <dbReference type="ARBA" id="ARBA00023163"/>
    </source>
</evidence>
<gene>
    <name evidence="6" type="ORF">CLV41_104353</name>
</gene>
<dbReference type="FunFam" id="1.10.10.10:FF:000001">
    <property type="entry name" value="LysR family transcriptional regulator"/>
    <property type="match status" value="1"/>
</dbReference>
<dbReference type="GO" id="GO:0006351">
    <property type="term" value="P:DNA-templated transcription"/>
    <property type="evidence" value="ECO:0007669"/>
    <property type="project" value="TreeGrafter"/>
</dbReference>
<dbReference type="PANTHER" id="PTHR30537">
    <property type="entry name" value="HTH-TYPE TRANSCRIPTIONAL REGULATOR"/>
    <property type="match status" value="1"/>
</dbReference>
<dbReference type="InterPro" id="IPR058163">
    <property type="entry name" value="LysR-type_TF_proteobact-type"/>
</dbReference>
<organism evidence="6 7">
    <name type="scientific">Roseibium marinum</name>
    <dbReference type="NCBI Taxonomy" id="281252"/>
    <lineage>
        <taxon>Bacteria</taxon>
        <taxon>Pseudomonadati</taxon>
        <taxon>Pseudomonadota</taxon>
        <taxon>Alphaproteobacteria</taxon>
        <taxon>Hyphomicrobiales</taxon>
        <taxon>Stappiaceae</taxon>
        <taxon>Roseibium</taxon>
    </lineage>
</organism>
<dbReference type="InterPro" id="IPR000847">
    <property type="entry name" value="LysR_HTH_N"/>
</dbReference>
<keyword evidence="7" id="KW-1185">Reference proteome</keyword>
<keyword evidence="2" id="KW-0805">Transcription regulation</keyword>
<evidence type="ECO:0000313" key="6">
    <source>
        <dbReference type="EMBL" id="POF31783.1"/>
    </source>
</evidence>
<comment type="similarity">
    <text evidence="1">Belongs to the LysR transcriptional regulatory family.</text>
</comment>
<dbReference type="GO" id="GO:0003700">
    <property type="term" value="F:DNA-binding transcription factor activity"/>
    <property type="evidence" value="ECO:0007669"/>
    <property type="project" value="InterPro"/>
</dbReference>
<dbReference type="OrthoDB" id="9813056at2"/>
<dbReference type="GO" id="GO:0043565">
    <property type="term" value="F:sequence-specific DNA binding"/>
    <property type="evidence" value="ECO:0007669"/>
    <property type="project" value="TreeGrafter"/>
</dbReference>
<dbReference type="Pfam" id="PF00126">
    <property type="entry name" value="HTH_1"/>
    <property type="match status" value="1"/>
</dbReference>
<dbReference type="InterPro" id="IPR005119">
    <property type="entry name" value="LysR_subst-bd"/>
</dbReference>
<dbReference type="SUPFAM" id="SSF46785">
    <property type="entry name" value="Winged helix' DNA-binding domain"/>
    <property type="match status" value="1"/>
</dbReference>
<sequence>MVDLSLADIRALSEVASCRNFREAAKRLDVSPSALSHTIASIERRLGLRFFNRTTRSVALTEGGAAFLRRAAPSMRDIEAAIHEAKGYGTEPGGLLRINGSEGGLALLIPLISTFLRDYPDVEMDLVIDGELSDIVGLGFDAGLRSAEYVPQDMIAIPVGPDQRFVVVGSPDYFSSNPPPENPADLARHNCVRARLPSGRLIRWEFERLGESLAVPVTGNMIAGSPDLSQIAARNSLGLAYVSQNAARADLTGGRLVQVLDDWTPSYPGLRLYYPRHRLPSATLRAFAAHVRSANRKGV</sequence>
<dbReference type="SUPFAM" id="SSF53850">
    <property type="entry name" value="Periplasmic binding protein-like II"/>
    <property type="match status" value="1"/>
</dbReference>
<dbReference type="Pfam" id="PF03466">
    <property type="entry name" value="LysR_substrate"/>
    <property type="match status" value="1"/>
</dbReference>
<evidence type="ECO:0000256" key="1">
    <source>
        <dbReference type="ARBA" id="ARBA00009437"/>
    </source>
</evidence>